<comment type="caution">
    <text evidence="1">The sequence shown here is derived from an EMBL/GenBank/DDBJ whole genome shotgun (WGS) entry which is preliminary data.</text>
</comment>
<dbReference type="Proteomes" id="UP000033710">
    <property type="component" value="Unassembled WGS sequence"/>
</dbReference>
<proteinExistence type="predicted"/>
<evidence type="ECO:0000313" key="1">
    <source>
        <dbReference type="EMBL" id="KJR83658.1"/>
    </source>
</evidence>
<dbReference type="GeneID" id="27662414"/>
<name>A0A0F2M1S0_SPOSC</name>
<dbReference type="OrthoDB" id="5291055at2759"/>
<dbReference type="AlphaFoldDB" id="A0A0F2M1S0"/>
<sequence length="295" mass="33469">MFECVFRISKDYENWSVTEYGSLVRGEPDAYSGFELVPEVMSTETPWAPVIFKIYSILGSHFDTATSQLSGTLVHVRPHNVDGDVWKVDEVRAILKDICVLDQPFTAMLPPSRRDNYYTRCFLSNQNGKVNKLCRFVDDVRNGRPEQLFGLLDQLETTTEAGKLFEDRFYYLNLKALPGGTIEFRFPPPAETAKKASHYILWVLSFARGCIMKVERGFGPNIRGKKNVHHLMELVIAGHRLLPASAKTSVKFLEPALYGHNDPPVLSLTDREKRELAKIKREKDALFASGGGIRR</sequence>
<organism evidence="1 2">
    <name type="scientific">Sporothrix schenckii 1099-18</name>
    <dbReference type="NCBI Taxonomy" id="1397361"/>
    <lineage>
        <taxon>Eukaryota</taxon>
        <taxon>Fungi</taxon>
        <taxon>Dikarya</taxon>
        <taxon>Ascomycota</taxon>
        <taxon>Pezizomycotina</taxon>
        <taxon>Sordariomycetes</taxon>
        <taxon>Sordariomycetidae</taxon>
        <taxon>Ophiostomatales</taxon>
        <taxon>Ophiostomataceae</taxon>
        <taxon>Sporothrix</taxon>
    </lineage>
</organism>
<dbReference type="RefSeq" id="XP_016586334.1">
    <property type="nucleotide sequence ID" value="XM_016727137.1"/>
</dbReference>
<protein>
    <submittedName>
        <fullName evidence="1">Uncharacterized protein</fullName>
    </submittedName>
</protein>
<dbReference type="EMBL" id="AXCR01000009">
    <property type="protein sequence ID" value="KJR83658.1"/>
    <property type="molecule type" value="Genomic_DNA"/>
</dbReference>
<gene>
    <name evidence="1" type="ORF">SPSK_00157</name>
</gene>
<dbReference type="VEuPathDB" id="FungiDB:SPSK_00157"/>
<accession>A0A0F2M1S0</accession>
<reference evidence="1 2" key="1">
    <citation type="journal article" date="2014" name="BMC Genomics">
        <title>Comparative genomics of the major fungal agents of human and animal Sporotrichosis: Sporothrix schenckii and Sporothrix brasiliensis.</title>
        <authorList>
            <person name="Teixeira M.M."/>
            <person name="de Almeida L.G."/>
            <person name="Kubitschek-Barreira P."/>
            <person name="Alves F.L."/>
            <person name="Kioshima E.S."/>
            <person name="Abadio A.K."/>
            <person name="Fernandes L."/>
            <person name="Derengowski L.S."/>
            <person name="Ferreira K.S."/>
            <person name="Souza R.C."/>
            <person name="Ruiz J.C."/>
            <person name="de Andrade N.C."/>
            <person name="Paes H.C."/>
            <person name="Nicola A.M."/>
            <person name="Albuquerque P."/>
            <person name="Gerber A.L."/>
            <person name="Martins V.P."/>
            <person name="Peconick L.D."/>
            <person name="Neto A.V."/>
            <person name="Chaucanez C.B."/>
            <person name="Silva P.A."/>
            <person name="Cunha O.L."/>
            <person name="de Oliveira F.F."/>
            <person name="dos Santos T.C."/>
            <person name="Barros A.L."/>
            <person name="Soares M.A."/>
            <person name="de Oliveira L.M."/>
            <person name="Marini M.M."/>
            <person name="Villalobos-Duno H."/>
            <person name="Cunha M.M."/>
            <person name="de Hoog S."/>
            <person name="da Silveira J.F."/>
            <person name="Henrissat B."/>
            <person name="Nino-Vega G.A."/>
            <person name="Cisalpino P.S."/>
            <person name="Mora-Montes H.M."/>
            <person name="Almeida S.R."/>
            <person name="Stajich J.E."/>
            <person name="Lopes-Bezerra L.M."/>
            <person name="Vasconcelos A.T."/>
            <person name="Felipe M.S."/>
        </authorList>
    </citation>
    <scope>NUCLEOTIDE SEQUENCE [LARGE SCALE GENOMIC DNA]</scope>
    <source>
        <strain evidence="1 2">1099-18</strain>
    </source>
</reference>
<dbReference type="KEGG" id="ssck:SPSK_00157"/>
<evidence type="ECO:0000313" key="2">
    <source>
        <dbReference type="Proteomes" id="UP000033710"/>
    </source>
</evidence>
<reference evidence="1 2" key="2">
    <citation type="journal article" date="2015" name="Eukaryot. Cell">
        <title>Asexual propagation of a virulent clone complex in a human and feline outbreak of sporotrichosis.</title>
        <authorList>
            <person name="Teixeira Mde M."/>
            <person name="Rodrigues A.M."/>
            <person name="Tsui C.K."/>
            <person name="de Almeida L.G."/>
            <person name="Van Diepeningen A.D."/>
            <person name="van den Ende B.G."/>
            <person name="Fernandes G.F."/>
            <person name="Kano R."/>
            <person name="Hamelin R.C."/>
            <person name="Lopes-Bezerra L.M."/>
            <person name="Vasconcelos A.T."/>
            <person name="de Hoog S."/>
            <person name="de Camargo Z.P."/>
            <person name="Felipe M.S."/>
        </authorList>
    </citation>
    <scope>NUCLEOTIDE SEQUENCE [LARGE SCALE GENOMIC DNA]</scope>
    <source>
        <strain evidence="1 2">1099-18</strain>
    </source>
</reference>